<feature type="chain" id="PRO_5032766634" evidence="1">
    <location>
        <begin position="22"/>
        <end position="274"/>
    </location>
</feature>
<dbReference type="InterPro" id="IPR007433">
    <property type="entry name" value="DUF481"/>
</dbReference>
<dbReference type="EMBL" id="JABBPG010000001">
    <property type="protein sequence ID" value="NOU49739.1"/>
    <property type="molecule type" value="Genomic_DNA"/>
</dbReference>
<reference evidence="2 3" key="1">
    <citation type="submission" date="2020-04" db="EMBL/GenBank/DDBJ databases">
        <title>Pseudoalteromonas caenipelagi sp. nov., isolated from a tidal flat.</title>
        <authorList>
            <person name="Park S."/>
            <person name="Yoon J.-H."/>
        </authorList>
    </citation>
    <scope>NUCLEOTIDE SEQUENCE [LARGE SCALE GENOMIC DNA]</scope>
    <source>
        <strain evidence="2 3">JBTF-M23</strain>
    </source>
</reference>
<comment type="caution">
    <text evidence="2">The sequence shown here is derived from an EMBL/GenBank/DDBJ whole genome shotgun (WGS) entry which is preliminary data.</text>
</comment>
<evidence type="ECO:0000256" key="1">
    <source>
        <dbReference type="SAM" id="SignalP"/>
    </source>
</evidence>
<gene>
    <name evidence="2" type="ORF">HG263_04215</name>
</gene>
<proteinExistence type="predicted"/>
<dbReference type="AlphaFoldDB" id="A0A849V855"/>
<protein>
    <submittedName>
        <fullName evidence="2">DUF481 domain-containing protein</fullName>
    </submittedName>
</protein>
<evidence type="ECO:0000313" key="3">
    <source>
        <dbReference type="Proteomes" id="UP000586305"/>
    </source>
</evidence>
<evidence type="ECO:0000313" key="2">
    <source>
        <dbReference type="EMBL" id="NOU49739.1"/>
    </source>
</evidence>
<dbReference type="Proteomes" id="UP000586305">
    <property type="component" value="Unassembled WGS sequence"/>
</dbReference>
<sequence>MQYIKIILCLFSLLLAIESYASDPLKDFHKYGELSDEEIHQKHQGDVLYGDLEFGFIANNGNKKSTAFKLKSNIYQDFTQWRNQFKLDALYREDDANDNGQHEVSASKYFVSAQGNYKVGQDNESFFLYADYLNDKFSGKDYTATVALGYGNRLFESRKDTVDFDIGPGLYLSKTDDETELPEGESRLKQGQLVRIALQWERNISKRTRFNQDVSMEISLSGLNDRMISETAIVSQVLGGVSLRISYSYRYNSQPEEDKVKADTELGATLVYSF</sequence>
<keyword evidence="3" id="KW-1185">Reference proteome</keyword>
<accession>A0A849V855</accession>
<feature type="signal peptide" evidence="1">
    <location>
        <begin position="1"/>
        <end position="21"/>
    </location>
</feature>
<name>A0A849V855_9GAMM</name>
<keyword evidence="1" id="KW-0732">Signal</keyword>
<dbReference type="RefSeq" id="WP_171624795.1">
    <property type="nucleotide sequence ID" value="NZ_JABBPG010000001.1"/>
</dbReference>
<dbReference type="Pfam" id="PF04338">
    <property type="entry name" value="DUF481"/>
    <property type="match status" value="1"/>
</dbReference>
<organism evidence="2 3">
    <name type="scientific">Pseudoalteromonas caenipelagi</name>
    <dbReference type="NCBI Taxonomy" id="2726988"/>
    <lineage>
        <taxon>Bacteria</taxon>
        <taxon>Pseudomonadati</taxon>
        <taxon>Pseudomonadota</taxon>
        <taxon>Gammaproteobacteria</taxon>
        <taxon>Alteromonadales</taxon>
        <taxon>Pseudoalteromonadaceae</taxon>
        <taxon>Pseudoalteromonas</taxon>
    </lineage>
</organism>